<comment type="caution">
    <text evidence="1">The sequence shown here is derived from an EMBL/GenBank/DDBJ whole genome shotgun (WGS) entry which is preliminary data.</text>
</comment>
<evidence type="ECO:0008006" key="3">
    <source>
        <dbReference type="Google" id="ProtNLM"/>
    </source>
</evidence>
<sequence length="71" mass="8417">MKEFLSANNIDFDYFDISENLMNLKMYLRCRDFRPEFDKVKEQGKIGIPLIVVGDGEKFIIEREPTLDELK</sequence>
<protein>
    <recommendedName>
        <fullName evidence="3">Glutaredoxin domain-containing protein</fullName>
    </recommendedName>
</protein>
<name>A0A151AN58_9CLOT</name>
<gene>
    <name evidence="1" type="ORF">CLCOL_11900</name>
</gene>
<organism evidence="1 2">
    <name type="scientific">Clostridium colicanis DSM 13634</name>
    <dbReference type="NCBI Taxonomy" id="1121305"/>
    <lineage>
        <taxon>Bacteria</taxon>
        <taxon>Bacillati</taxon>
        <taxon>Bacillota</taxon>
        <taxon>Clostridia</taxon>
        <taxon>Eubacteriales</taxon>
        <taxon>Clostridiaceae</taxon>
        <taxon>Clostridium</taxon>
    </lineage>
</organism>
<evidence type="ECO:0000313" key="2">
    <source>
        <dbReference type="Proteomes" id="UP000075374"/>
    </source>
</evidence>
<dbReference type="EMBL" id="LTBB01000005">
    <property type="protein sequence ID" value="KYH29055.1"/>
    <property type="molecule type" value="Genomic_DNA"/>
</dbReference>
<evidence type="ECO:0000313" key="1">
    <source>
        <dbReference type="EMBL" id="KYH29055.1"/>
    </source>
</evidence>
<dbReference type="Proteomes" id="UP000075374">
    <property type="component" value="Unassembled WGS sequence"/>
</dbReference>
<dbReference type="PATRIC" id="fig|1121305.3.peg.1193"/>
<dbReference type="AlphaFoldDB" id="A0A151AN58"/>
<reference evidence="1 2" key="1">
    <citation type="submission" date="2016-02" db="EMBL/GenBank/DDBJ databases">
        <title>Genome sequence of Clostridium colicanis DSM 13634.</title>
        <authorList>
            <person name="Poehlein A."/>
            <person name="Daniel R."/>
        </authorList>
    </citation>
    <scope>NUCLEOTIDE SEQUENCE [LARGE SCALE GENOMIC DNA]</scope>
    <source>
        <strain evidence="1 2">DSM 13634</strain>
    </source>
</reference>
<proteinExistence type="predicted"/>
<accession>A0A151AN58</accession>
<keyword evidence="2" id="KW-1185">Reference proteome</keyword>